<dbReference type="GO" id="GO:0006506">
    <property type="term" value="P:GPI anchor biosynthetic process"/>
    <property type="evidence" value="ECO:0007669"/>
    <property type="project" value="UniProtKB-KW"/>
</dbReference>
<evidence type="ECO:0000256" key="12">
    <source>
        <dbReference type="SAM" id="MobiDB-lite"/>
    </source>
</evidence>
<dbReference type="EC" id="2.4.1.-" evidence="11"/>
<dbReference type="Proteomes" id="UP000816034">
    <property type="component" value="Unassembled WGS sequence"/>
</dbReference>
<keyword evidence="7 11" id="KW-0812">Transmembrane</keyword>
<evidence type="ECO:0000256" key="1">
    <source>
        <dbReference type="ARBA" id="ARBA00004477"/>
    </source>
</evidence>
<evidence type="ECO:0000256" key="8">
    <source>
        <dbReference type="ARBA" id="ARBA00022824"/>
    </source>
</evidence>
<dbReference type="AlphaFoldDB" id="A0AA88GLI4"/>
<keyword evidence="8 11" id="KW-0256">Endoplasmic reticulum</keyword>
<feature type="transmembrane region" description="Helical" evidence="11">
    <location>
        <begin position="41"/>
        <end position="62"/>
    </location>
</feature>
<feature type="transmembrane region" description="Helical" evidence="11">
    <location>
        <begin position="173"/>
        <end position="198"/>
    </location>
</feature>
<dbReference type="GO" id="GO:0031501">
    <property type="term" value="C:mannosyltransferase complex"/>
    <property type="evidence" value="ECO:0007669"/>
    <property type="project" value="TreeGrafter"/>
</dbReference>
<evidence type="ECO:0000313" key="13">
    <source>
        <dbReference type="EMBL" id="KAG2378383.1"/>
    </source>
</evidence>
<feature type="compositionally biased region" description="Low complexity" evidence="12">
    <location>
        <begin position="443"/>
        <end position="453"/>
    </location>
</feature>
<evidence type="ECO:0000256" key="7">
    <source>
        <dbReference type="ARBA" id="ARBA00022692"/>
    </source>
</evidence>
<sequence>MKSSSDQASRRHDEQAHARLEIDSDHTLNHHQPQNDTLVKLIFKLTGVAIMFRIAIILWIIIVDYLVKDYDSSSYVDTFFNHATGNINEDGHQMKIINYTLENPLYYGRGFAHWDGVFFLRIASTGQYEFESFFAFFPLYPMAIRTLTLYVMRPFMSVLTSVTNFQVQNNHGVTPFMISGVLISNICFVISVVVFIKLTWELVGRNPAYTNFVRTSTLLYIFNPATVFMSVVYTESMFSLFSLCGMYYHMRKRHLLSCLFFSLATCTRGNGIALAGFYMFQFMLEEFLRWKNSKRQDWTRNCFNTIKGFLKYIVFGCSMVWLPYVAFQAFGYYQFCTEKSNQLALTIIETLNAKRHPASVNIHFKDYLARIHPWCLSTIPHLYGYVQSKYWNVGFLKYYELKQVPNFMLAFPVIFISLSGIVQYARHNKQFFLSLGLFPPTSPTSQPHTQQTQDHSESSAQSARHDSNDTTSYYLNNKSMIVFVYYWLALILQGLAIMHIQVLTRFVSSALPIFFWFSAHIVLTSTSKIVSNLILIYFLSYALIGCILFSNFYPWS</sequence>
<evidence type="ECO:0000256" key="2">
    <source>
        <dbReference type="ARBA" id="ARBA00004687"/>
    </source>
</evidence>
<keyword evidence="5 11" id="KW-0328">Glycosyltransferase</keyword>
<proteinExistence type="inferred from homology"/>
<keyword evidence="14" id="KW-1185">Reference proteome</keyword>
<keyword evidence="6 11" id="KW-0808">Transferase</keyword>
<dbReference type="InterPro" id="IPR007315">
    <property type="entry name" value="PIG-V/Gpi18"/>
</dbReference>
<keyword evidence="9 11" id="KW-1133">Transmembrane helix</keyword>
<evidence type="ECO:0000256" key="4">
    <source>
        <dbReference type="ARBA" id="ARBA00022502"/>
    </source>
</evidence>
<dbReference type="GeneID" id="68100980"/>
<feature type="transmembrane region" description="Helical" evidence="11">
    <location>
        <begin position="406"/>
        <end position="425"/>
    </location>
</feature>
<evidence type="ECO:0000256" key="10">
    <source>
        <dbReference type="ARBA" id="ARBA00023136"/>
    </source>
</evidence>
<accession>A0AA88GLI4</accession>
<feature type="transmembrane region" description="Helical" evidence="11">
    <location>
        <begin position="506"/>
        <end position="523"/>
    </location>
</feature>
<comment type="function">
    <text evidence="11">Mannosyltransferase involved in glycosylphosphatidylinositol-anchor biosynthesis.</text>
</comment>
<dbReference type="Pfam" id="PF04188">
    <property type="entry name" value="Mannosyl_trans2"/>
    <property type="match status" value="1"/>
</dbReference>
<feature type="transmembrane region" description="Helical" evidence="11">
    <location>
        <begin position="480"/>
        <end position="500"/>
    </location>
</feature>
<organism evidence="13 14">
    <name type="scientific">Naegleria lovaniensis</name>
    <name type="common">Amoeba</name>
    <dbReference type="NCBI Taxonomy" id="51637"/>
    <lineage>
        <taxon>Eukaryota</taxon>
        <taxon>Discoba</taxon>
        <taxon>Heterolobosea</taxon>
        <taxon>Tetramitia</taxon>
        <taxon>Eutetramitia</taxon>
        <taxon>Vahlkampfiidae</taxon>
        <taxon>Naegleria</taxon>
    </lineage>
</organism>
<evidence type="ECO:0000256" key="9">
    <source>
        <dbReference type="ARBA" id="ARBA00022989"/>
    </source>
</evidence>
<gene>
    <name evidence="13" type="ORF">C9374_008526</name>
</gene>
<dbReference type="RefSeq" id="XP_044545645.1">
    <property type="nucleotide sequence ID" value="XM_044698612.1"/>
</dbReference>
<name>A0AA88GLI4_NAELO</name>
<dbReference type="PANTHER" id="PTHR12468:SF2">
    <property type="entry name" value="GPI MANNOSYLTRANSFERASE 2"/>
    <property type="match status" value="1"/>
</dbReference>
<dbReference type="PANTHER" id="PTHR12468">
    <property type="entry name" value="GPI MANNOSYLTRANSFERASE 2"/>
    <property type="match status" value="1"/>
</dbReference>
<reference evidence="13 14" key="1">
    <citation type="journal article" date="2018" name="BMC Genomics">
        <title>The genome of Naegleria lovaniensis, the basis for a comparative approach to unravel pathogenicity factors of the human pathogenic amoeba N. fowleri.</title>
        <authorList>
            <person name="Liechti N."/>
            <person name="Schurch N."/>
            <person name="Bruggmann R."/>
            <person name="Wittwer M."/>
        </authorList>
    </citation>
    <scope>NUCLEOTIDE SEQUENCE [LARGE SCALE GENOMIC DNA]</scope>
    <source>
        <strain evidence="13 14">ATCC 30569</strain>
    </source>
</reference>
<comment type="similarity">
    <text evidence="3 11">Belongs to the PIGV family.</text>
</comment>
<evidence type="ECO:0000256" key="11">
    <source>
        <dbReference type="RuleBase" id="RU363112"/>
    </source>
</evidence>
<feature type="transmembrane region" description="Helical" evidence="11">
    <location>
        <begin position="312"/>
        <end position="333"/>
    </location>
</feature>
<evidence type="ECO:0000313" key="14">
    <source>
        <dbReference type="Proteomes" id="UP000816034"/>
    </source>
</evidence>
<feature type="transmembrane region" description="Helical" evidence="11">
    <location>
        <begin position="218"/>
        <end position="243"/>
    </location>
</feature>
<feature type="transmembrane region" description="Helical" evidence="11">
    <location>
        <begin position="535"/>
        <end position="553"/>
    </location>
</feature>
<evidence type="ECO:0000256" key="3">
    <source>
        <dbReference type="ARBA" id="ARBA00008698"/>
    </source>
</evidence>
<dbReference type="GO" id="GO:0000009">
    <property type="term" value="F:alpha-1,6-mannosyltransferase activity"/>
    <property type="evidence" value="ECO:0007669"/>
    <property type="project" value="InterPro"/>
</dbReference>
<dbReference type="GO" id="GO:0004376">
    <property type="term" value="F:GPI mannosyltransferase activity"/>
    <property type="evidence" value="ECO:0007669"/>
    <property type="project" value="InterPro"/>
</dbReference>
<comment type="caution">
    <text evidence="13">The sequence shown here is derived from an EMBL/GenBank/DDBJ whole genome shotgun (WGS) entry which is preliminary data.</text>
</comment>
<keyword evidence="10 11" id="KW-0472">Membrane</keyword>
<dbReference type="GO" id="GO:0005789">
    <property type="term" value="C:endoplasmic reticulum membrane"/>
    <property type="evidence" value="ECO:0007669"/>
    <property type="project" value="UniProtKB-SubCell"/>
</dbReference>
<feature type="region of interest" description="Disordered" evidence="12">
    <location>
        <begin position="442"/>
        <end position="467"/>
    </location>
</feature>
<keyword evidence="4 11" id="KW-0337">GPI-anchor biosynthesis</keyword>
<protein>
    <recommendedName>
        <fullName evidence="11">GPI mannosyltransferase 2</fullName>
        <ecNumber evidence="11">2.4.1.-</ecNumber>
    </recommendedName>
</protein>
<evidence type="ECO:0000256" key="5">
    <source>
        <dbReference type="ARBA" id="ARBA00022676"/>
    </source>
</evidence>
<feature type="transmembrane region" description="Helical" evidence="11">
    <location>
        <begin position="255"/>
        <end position="280"/>
    </location>
</feature>
<dbReference type="EMBL" id="PYSW02000034">
    <property type="protein sequence ID" value="KAG2378383.1"/>
    <property type="molecule type" value="Genomic_DNA"/>
</dbReference>
<comment type="pathway">
    <text evidence="2 11">Glycolipid biosynthesis; glycosylphosphatidylinositol-anchor biosynthesis.</text>
</comment>
<evidence type="ECO:0000256" key="6">
    <source>
        <dbReference type="ARBA" id="ARBA00022679"/>
    </source>
</evidence>
<comment type="subcellular location">
    <subcellularLocation>
        <location evidence="1 11">Endoplasmic reticulum membrane</location>
        <topology evidence="1 11">Multi-pass membrane protein</topology>
    </subcellularLocation>
</comment>